<evidence type="ECO:0000313" key="4">
    <source>
        <dbReference type="Proteomes" id="UP001524569"/>
    </source>
</evidence>
<dbReference type="RefSeq" id="WP_256609848.1">
    <property type="nucleotide sequence ID" value="NZ_JANIBM010000004.1"/>
</dbReference>
<feature type="chain" id="PRO_5047411105" description="Cohesin domain-containing protein" evidence="2">
    <location>
        <begin position="25"/>
        <end position="193"/>
    </location>
</feature>
<accession>A0ABT1UE31</accession>
<keyword evidence="2" id="KW-0732">Signal</keyword>
<evidence type="ECO:0000256" key="2">
    <source>
        <dbReference type="SAM" id="SignalP"/>
    </source>
</evidence>
<feature type="signal peptide" evidence="2">
    <location>
        <begin position="1"/>
        <end position="24"/>
    </location>
</feature>
<comment type="caution">
    <text evidence="3">The sequence shown here is derived from an EMBL/GenBank/DDBJ whole genome shotgun (WGS) entry which is preliminary data.</text>
</comment>
<feature type="transmembrane region" description="Helical" evidence="1">
    <location>
        <begin position="168"/>
        <end position="188"/>
    </location>
</feature>
<evidence type="ECO:0008006" key="5">
    <source>
        <dbReference type="Google" id="ProtNLM"/>
    </source>
</evidence>
<name>A0ABT1UE31_9GAMM</name>
<keyword evidence="4" id="KW-1185">Reference proteome</keyword>
<proteinExistence type="predicted"/>
<dbReference type="EMBL" id="JANIBM010000004">
    <property type="protein sequence ID" value="MCQ8180482.1"/>
    <property type="molecule type" value="Genomic_DNA"/>
</dbReference>
<protein>
    <recommendedName>
        <fullName evidence="5">Cohesin domain-containing protein</fullName>
    </recommendedName>
</protein>
<dbReference type="Proteomes" id="UP001524569">
    <property type="component" value="Unassembled WGS sequence"/>
</dbReference>
<reference evidence="3 4" key="1">
    <citation type="submission" date="2022-07" db="EMBL/GenBank/DDBJ databases">
        <title>Methylomonas rivi sp. nov., Methylomonas rosea sp. nov., Methylomonas aureus sp. nov. and Methylomonas subterranea sp. nov., four novel methanotrophs isolated from a freshwater creek and the deep terrestrial subsurface.</title>
        <authorList>
            <person name="Abin C."/>
            <person name="Sankaranarayanan K."/>
            <person name="Garner C."/>
            <person name="Sindelar R."/>
            <person name="Kotary K."/>
            <person name="Garner R."/>
            <person name="Barclay S."/>
            <person name="Lawson P."/>
            <person name="Krumholz L."/>
        </authorList>
    </citation>
    <scope>NUCLEOTIDE SEQUENCE [LARGE SCALE GENOMIC DNA]</scope>
    <source>
        <strain evidence="3 4">SURF-1</strain>
    </source>
</reference>
<gene>
    <name evidence="3" type="ORF">NP603_05135</name>
</gene>
<evidence type="ECO:0000313" key="3">
    <source>
        <dbReference type="EMBL" id="MCQ8180482.1"/>
    </source>
</evidence>
<organism evidence="3 4">
    <name type="scientific">Methylomonas aurea</name>
    <dbReference type="NCBI Taxonomy" id="2952224"/>
    <lineage>
        <taxon>Bacteria</taxon>
        <taxon>Pseudomonadati</taxon>
        <taxon>Pseudomonadota</taxon>
        <taxon>Gammaproteobacteria</taxon>
        <taxon>Methylococcales</taxon>
        <taxon>Methylococcaceae</taxon>
        <taxon>Methylomonas</taxon>
    </lineage>
</organism>
<keyword evidence="1" id="KW-0812">Transmembrane</keyword>
<keyword evidence="1" id="KW-1133">Transmembrane helix</keyword>
<keyword evidence="1" id="KW-0472">Membrane</keyword>
<evidence type="ECO:0000256" key="1">
    <source>
        <dbReference type="SAM" id="Phobius"/>
    </source>
</evidence>
<sequence length="193" mass="19987">MQNLLRILALCGASLMLTTVHCQAATLSFSLETAGNSIRVGDVFAIDLVAHDLFAADSSDELLAFGLNSASSISGLVEFQGSTINPLFSDDSLLVNLHAAGSAFPGIISDASTALAFNLATLHFKALVAGQVTLAIASDLSDFNQGLIFLNQGPMGINASRSFDITAVPLPGALVMFISGVVVSLGGFRRKRG</sequence>